<gene>
    <name evidence="5" type="ORF">FOVG_18041</name>
</gene>
<dbReference type="GO" id="GO:0050660">
    <property type="term" value="F:flavin adenine dinucleotide binding"/>
    <property type="evidence" value="ECO:0007669"/>
    <property type="project" value="InterPro"/>
</dbReference>
<proteinExistence type="inferred from homology"/>
<dbReference type="SUPFAM" id="SSF51905">
    <property type="entry name" value="FAD/NAD(P)-binding domain"/>
    <property type="match status" value="3"/>
</dbReference>
<reference evidence="5" key="2">
    <citation type="submission" date="2012-05" db="EMBL/GenBank/DDBJ databases">
        <title>Annotation of the Genome Sequence of Fusarium oxysporum HDV247.</title>
        <authorList>
            <consortium name="The Broad Institute Genomics Platform"/>
            <person name="Ma L.-J."/>
            <person name="Corby-Kistler H."/>
            <person name="Broz K."/>
            <person name="Gale L.R."/>
            <person name="Jonkers W."/>
            <person name="O'Donnell K."/>
            <person name="Ploetz R."/>
            <person name="Steinberg C."/>
            <person name="Schwartz D.C."/>
            <person name="VanEtten H."/>
            <person name="Zhou S."/>
            <person name="Young S.K."/>
            <person name="Zeng Q."/>
            <person name="Gargeya S."/>
            <person name="Fitzgerald M."/>
            <person name="Abouelleil A."/>
            <person name="Alvarado L."/>
            <person name="Chapman S.B."/>
            <person name="Gainer-Dewar J."/>
            <person name="Goldberg J."/>
            <person name="Griggs A."/>
            <person name="Gujja S."/>
            <person name="Hansen M."/>
            <person name="Howarth C."/>
            <person name="Imamovic A."/>
            <person name="Ireland A."/>
            <person name="Larimer J."/>
            <person name="McCowan C."/>
            <person name="Murphy C."/>
            <person name="Pearson M."/>
            <person name="Poon T.W."/>
            <person name="Priest M."/>
            <person name="Roberts A."/>
            <person name="Saif S."/>
            <person name="Shea T."/>
            <person name="Sykes S."/>
            <person name="Wortman J."/>
            <person name="Nusbaum C."/>
            <person name="Birren B."/>
        </authorList>
    </citation>
    <scope>NUCLEOTIDE SEQUENCE</scope>
    <source>
        <strain evidence="5">HDV247</strain>
    </source>
</reference>
<name>W9NS07_FUSOX</name>
<dbReference type="OrthoDB" id="74360at2759"/>
<dbReference type="InterPro" id="IPR036188">
    <property type="entry name" value="FAD/NAD-bd_sf"/>
</dbReference>
<dbReference type="Gene3D" id="3.50.50.60">
    <property type="entry name" value="FAD/NAD(P)-binding domain"/>
    <property type="match status" value="2"/>
</dbReference>
<dbReference type="PANTHER" id="PTHR42877">
    <property type="entry name" value="L-ORNITHINE N(5)-MONOOXYGENASE-RELATED"/>
    <property type="match status" value="1"/>
</dbReference>
<dbReference type="EMBL" id="JH651044">
    <property type="protein sequence ID" value="EXA30585.1"/>
    <property type="molecule type" value="Genomic_DNA"/>
</dbReference>
<dbReference type="HOGENOM" id="CLU_006937_6_2_1"/>
<dbReference type="GO" id="GO:0050661">
    <property type="term" value="F:NADP binding"/>
    <property type="evidence" value="ECO:0007669"/>
    <property type="project" value="InterPro"/>
</dbReference>
<evidence type="ECO:0000256" key="2">
    <source>
        <dbReference type="ARBA" id="ARBA00022630"/>
    </source>
</evidence>
<accession>W9NS07</accession>
<evidence type="ECO:0000256" key="1">
    <source>
        <dbReference type="ARBA" id="ARBA00010139"/>
    </source>
</evidence>
<dbReference type="Pfam" id="PF00743">
    <property type="entry name" value="FMO-like"/>
    <property type="match status" value="1"/>
</dbReference>
<dbReference type="PANTHER" id="PTHR42877:SF11">
    <property type="entry name" value="MONOOXYGENASE, PUTATIVE (AFU_ORTHOLOGUE AFUA_6G13790)-RELATED"/>
    <property type="match status" value="1"/>
</dbReference>
<evidence type="ECO:0000256" key="3">
    <source>
        <dbReference type="ARBA" id="ARBA00022827"/>
    </source>
</evidence>
<protein>
    <recommendedName>
        <fullName evidence="6">Sterigmatocystin biosynthesis monooxygenase stcW</fullName>
    </recommendedName>
</protein>
<evidence type="ECO:0000313" key="5">
    <source>
        <dbReference type="EMBL" id="EXA30585.1"/>
    </source>
</evidence>
<reference evidence="5" key="1">
    <citation type="submission" date="2011-10" db="EMBL/GenBank/DDBJ databases">
        <title>The Genome Sequence of Fusarium oxysporum HDV247.</title>
        <authorList>
            <consortium name="The Broad Institute Genome Sequencing Platform"/>
            <person name="Ma L.-J."/>
            <person name="Gale L.R."/>
            <person name="Schwartz D.C."/>
            <person name="Zhou S."/>
            <person name="Corby-Kistler H."/>
            <person name="Young S.K."/>
            <person name="Zeng Q."/>
            <person name="Gargeya S."/>
            <person name="Fitzgerald M."/>
            <person name="Haas B."/>
            <person name="Abouelleil A."/>
            <person name="Alvarado L."/>
            <person name="Arachchi H.M."/>
            <person name="Berlin A."/>
            <person name="Brown A."/>
            <person name="Chapman S.B."/>
            <person name="Chen Z."/>
            <person name="Dunbar C."/>
            <person name="Freedman E."/>
            <person name="Gearin G."/>
            <person name="Goldberg J."/>
            <person name="Griggs A."/>
            <person name="Gujja S."/>
            <person name="Heiman D."/>
            <person name="Howarth C."/>
            <person name="Larson L."/>
            <person name="Lui A."/>
            <person name="MacDonald P.J.P."/>
            <person name="Montmayeur A."/>
            <person name="Murphy C."/>
            <person name="Neiman D."/>
            <person name="Pearson M."/>
            <person name="Priest M."/>
            <person name="Roberts A."/>
            <person name="Saif S."/>
            <person name="Shea T."/>
            <person name="Shenoy N."/>
            <person name="Sisk P."/>
            <person name="Stolte C."/>
            <person name="Sykes S."/>
            <person name="Wortman J."/>
            <person name="Nusbaum C."/>
            <person name="Birren B."/>
        </authorList>
    </citation>
    <scope>NUCLEOTIDE SEQUENCE [LARGE SCALE GENOMIC DNA]</scope>
    <source>
        <strain evidence="5">HDV247</strain>
    </source>
</reference>
<sequence>MGESIKASLSEKISVSNDAAPKTDPNWVPVLEAPVFKSRKLRVVCIGAGYSGLMLAWKWKYETPMDDFIDLVIYDKNPDVGGTWLVNRYPGVACDVPAHIYTFSFEPNPDWSSFYATGPEIWDYIKRTTKKYKLDERVQLNSNVTSSVWDGEKGKWKIKVTQDGRTIDEEADVLINATGLLSKWRWPDIKGIDSFEGIKVHSAAWDQNLDWTGKRVAVIGNGSSAIQILPQMQPKAAKITNFIRTPTWISSNYAAEFTPEGKNFQYTEEQKRNLRKNPDQLFEMRRKIEHSFNQFFYALLVGTEQQKAVAISFKKMIETRLNNNPELCAQLIPEFKVGCRRLTPGEGYLEALQAHNVDIEYAPIERFTEKGIKTTKGEYEFDIIVCATGFDVSFVPHWELVGKRGVTLNNQWKDEPTAYMSTCAPNMPNYFMFNGPNCPVGHGSLLACMEWTAEYILKWCKKIASEDIKSVTVNEAATAEFNIYSQEFLKRTVWASGCRSWYKNNKVDGKVTAMYAGSILHFKEMLENFRTEDFDYEFNSSNRFRFMGNGLTRLEERGEDLSFYVKK</sequence>
<keyword evidence="2" id="KW-0285">Flavoprotein</keyword>
<dbReference type="Proteomes" id="UP000030751">
    <property type="component" value="Unassembled WGS sequence"/>
</dbReference>
<comment type="similarity">
    <text evidence="1">Belongs to the FAD-binding monooxygenase family.</text>
</comment>
<keyword evidence="3" id="KW-0274">FAD</keyword>
<organism evidence="5">
    <name type="scientific">Fusarium oxysporum f. sp. pisi HDV247</name>
    <dbReference type="NCBI Taxonomy" id="1080344"/>
    <lineage>
        <taxon>Eukaryota</taxon>
        <taxon>Fungi</taxon>
        <taxon>Dikarya</taxon>
        <taxon>Ascomycota</taxon>
        <taxon>Pezizomycotina</taxon>
        <taxon>Sordariomycetes</taxon>
        <taxon>Hypocreomycetidae</taxon>
        <taxon>Hypocreales</taxon>
        <taxon>Nectriaceae</taxon>
        <taxon>Fusarium</taxon>
        <taxon>Fusarium oxysporum species complex</taxon>
    </lineage>
</organism>
<dbReference type="InterPro" id="IPR051209">
    <property type="entry name" value="FAD-bind_Monooxygenase_sf"/>
</dbReference>
<dbReference type="AlphaFoldDB" id="W9NS07"/>
<evidence type="ECO:0008006" key="6">
    <source>
        <dbReference type="Google" id="ProtNLM"/>
    </source>
</evidence>
<evidence type="ECO:0000256" key="4">
    <source>
        <dbReference type="ARBA" id="ARBA00023002"/>
    </source>
</evidence>
<keyword evidence="4" id="KW-0560">Oxidoreductase</keyword>
<dbReference type="InterPro" id="IPR020946">
    <property type="entry name" value="Flavin_mOase-like"/>
</dbReference>
<dbReference type="GO" id="GO:0004499">
    <property type="term" value="F:N,N-dimethylaniline monooxygenase activity"/>
    <property type="evidence" value="ECO:0007669"/>
    <property type="project" value="InterPro"/>
</dbReference>